<sequence length="582" mass="65426">MGICGSLGMLAIIGGNHWVALFIYFMEQKVYYGDSLGGKIDSELRASYDWWIHEARFKWEQMEVRTQKDSFSCSILAANGLAHHMDPHRHPLLQLEGLADEQLKDLTKVIKQHHEKSFRNEARGFEFTFRFRPDSKPQSNDEDFIMADIPGTCIESTDAESDTFLDESEEDGHPEDSDVSNEEENRSGSGVSDIENRRDTTISAKTLLPDCTAPRCGAPTMVAEASGSDSSSGKQKGKDATRRALKMMDEGGPPPPLLKFFLRQSKEEWAKKIKEEDEEQSKKAEEAVKKQQLIKAQKAEEHKRNTMLQKKEESDKAEGTGDRGRGLGLQWEEETSKKLQRDVDHVADNIAELSRPAREIKCEHKDKTKKKSGRKQEAGAPISLVTSRGIIVANIAHHNPEIFDKEYKDGTEFRASDSWCRAFLRGTLNWSEHRSTKAAQELLKNWEDLCERAFLQCAHIIKEEDIPIQLFVNSDQTGVIYSPGLKLTWAEKGSCQVLVVGADGKQAFTVLISILADGQVLPLQAVYGGKTTKSCPTKAAPHYDDATAAGFRFVPSGKKNNHWSDQKTMREFVDNILSPYFK</sequence>
<proteinExistence type="predicted"/>
<feature type="region of interest" description="Disordered" evidence="1">
    <location>
        <begin position="160"/>
        <end position="215"/>
    </location>
</feature>
<evidence type="ECO:0000313" key="3">
    <source>
        <dbReference type="EMBL" id="KAL0057699.1"/>
    </source>
</evidence>
<keyword evidence="4" id="KW-1185">Reference proteome</keyword>
<keyword evidence="2" id="KW-1133">Transmembrane helix</keyword>
<evidence type="ECO:0008006" key="5">
    <source>
        <dbReference type="Google" id="ProtNLM"/>
    </source>
</evidence>
<feature type="region of interest" description="Disordered" evidence="1">
    <location>
        <begin position="273"/>
        <end position="327"/>
    </location>
</feature>
<name>A0ABR2Z9N8_9AGAR</name>
<feature type="transmembrane region" description="Helical" evidence="2">
    <location>
        <begin position="7"/>
        <end position="26"/>
    </location>
</feature>
<evidence type="ECO:0000256" key="1">
    <source>
        <dbReference type="SAM" id="MobiDB-lite"/>
    </source>
</evidence>
<keyword evidence="2" id="KW-0812">Transmembrane</keyword>
<feature type="region of interest" description="Disordered" evidence="1">
    <location>
        <begin position="357"/>
        <end position="379"/>
    </location>
</feature>
<accession>A0ABR2Z9N8</accession>
<dbReference type="Proteomes" id="UP001437256">
    <property type="component" value="Unassembled WGS sequence"/>
</dbReference>
<dbReference type="InterPro" id="IPR038765">
    <property type="entry name" value="Papain-like_cys_pep_sf"/>
</dbReference>
<dbReference type="EMBL" id="JBBXMP010000459">
    <property type="protein sequence ID" value="KAL0057699.1"/>
    <property type="molecule type" value="Genomic_DNA"/>
</dbReference>
<gene>
    <name evidence="3" type="ORF">AAF712_015652</name>
</gene>
<feature type="compositionally biased region" description="Basic and acidic residues" evidence="1">
    <location>
        <begin position="297"/>
        <end position="325"/>
    </location>
</feature>
<feature type="compositionally biased region" description="Basic and acidic residues" evidence="1">
    <location>
        <begin position="357"/>
        <end position="366"/>
    </location>
</feature>
<feature type="compositionally biased region" description="Acidic residues" evidence="1">
    <location>
        <begin position="160"/>
        <end position="182"/>
    </location>
</feature>
<feature type="compositionally biased region" description="Basic and acidic residues" evidence="1">
    <location>
        <begin position="273"/>
        <end position="289"/>
    </location>
</feature>
<dbReference type="SUPFAM" id="SSF54001">
    <property type="entry name" value="Cysteine proteinases"/>
    <property type="match status" value="1"/>
</dbReference>
<evidence type="ECO:0000313" key="4">
    <source>
        <dbReference type="Proteomes" id="UP001437256"/>
    </source>
</evidence>
<dbReference type="Gene3D" id="3.40.395.10">
    <property type="entry name" value="Adenoviral Proteinase, Chain A"/>
    <property type="match status" value="1"/>
</dbReference>
<feature type="region of interest" description="Disordered" evidence="1">
    <location>
        <begin position="222"/>
        <end position="241"/>
    </location>
</feature>
<organism evidence="3 4">
    <name type="scientific">Marasmius tenuissimus</name>
    <dbReference type="NCBI Taxonomy" id="585030"/>
    <lineage>
        <taxon>Eukaryota</taxon>
        <taxon>Fungi</taxon>
        <taxon>Dikarya</taxon>
        <taxon>Basidiomycota</taxon>
        <taxon>Agaricomycotina</taxon>
        <taxon>Agaricomycetes</taxon>
        <taxon>Agaricomycetidae</taxon>
        <taxon>Agaricales</taxon>
        <taxon>Marasmiineae</taxon>
        <taxon>Marasmiaceae</taxon>
        <taxon>Marasmius</taxon>
    </lineage>
</organism>
<reference evidence="3 4" key="1">
    <citation type="submission" date="2024-05" db="EMBL/GenBank/DDBJ databases">
        <title>A draft genome resource for the thread blight pathogen Marasmius tenuissimus strain MS-2.</title>
        <authorList>
            <person name="Yulfo-Soto G.E."/>
            <person name="Baruah I.K."/>
            <person name="Amoako-Attah I."/>
            <person name="Bukari Y."/>
            <person name="Meinhardt L.W."/>
            <person name="Bailey B.A."/>
            <person name="Cohen S.P."/>
        </authorList>
    </citation>
    <scope>NUCLEOTIDE SEQUENCE [LARGE SCALE GENOMIC DNA]</scope>
    <source>
        <strain evidence="3 4">MS-2</strain>
    </source>
</reference>
<comment type="caution">
    <text evidence="3">The sequence shown here is derived from an EMBL/GenBank/DDBJ whole genome shotgun (WGS) entry which is preliminary data.</text>
</comment>
<keyword evidence="2" id="KW-0472">Membrane</keyword>
<evidence type="ECO:0000256" key="2">
    <source>
        <dbReference type="SAM" id="Phobius"/>
    </source>
</evidence>
<protein>
    <recommendedName>
        <fullName evidence="5">Ubiquitin-like protease family profile domain-containing protein</fullName>
    </recommendedName>
</protein>